<proteinExistence type="inferred from homology"/>
<comment type="function">
    <text evidence="8 10">One of the primary rRNA binding proteins, it binds directly near the 3'-end of the 23S rRNA, where it nucleates assembly of the 50S subunit.</text>
</comment>
<dbReference type="Gene3D" id="2.40.30.10">
    <property type="entry name" value="Translation factors"/>
    <property type="match status" value="1"/>
</dbReference>
<dbReference type="HAMAP" id="MF_01325_B">
    <property type="entry name" value="Ribosomal_uL3_B"/>
    <property type="match status" value="1"/>
</dbReference>
<dbReference type="PANTHER" id="PTHR11229:SF16">
    <property type="entry name" value="LARGE RIBOSOMAL SUBUNIT PROTEIN UL3C"/>
    <property type="match status" value="1"/>
</dbReference>
<evidence type="ECO:0000256" key="8">
    <source>
        <dbReference type="HAMAP-Rule" id="MF_01325"/>
    </source>
</evidence>
<evidence type="ECO:0000256" key="3">
    <source>
        <dbReference type="ARBA" id="ARBA00022730"/>
    </source>
</evidence>
<protein>
    <recommendedName>
        <fullName evidence="7 8">Large ribosomal subunit protein uL3</fullName>
    </recommendedName>
</protein>
<name>A0A081KGD8_9GAMM</name>
<dbReference type="EMBL" id="JOJP01000001">
    <property type="protein sequence ID" value="KEI73214.1"/>
    <property type="molecule type" value="Genomic_DNA"/>
</dbReference>
<keyword evidence="12" id="KW-1185">Reference proteome</keyword>
<dbReference type="Pfam" id="PF00297">
    <property type="entry name" value="Ribosomal_L3"/>
    <property type="match status" value="1"/>
</dbReference>
<comment type="subunit">
    <text evidence="8 10">Part of the 50S ribosomal subunit. Forms a cluster with proteins L14 and L19.</text>
</comment>
<dbReference type="GO" id="GO:0019843">
    <property type="term" value="F:rRNA binding"/>
    <property type="evidence" value="ECO:0007669"/>
    <property type="project" value="UniProtKB-UniRule"/>
</dbReference>
<evidence type="ECO:0000256" key="7">
    <source>
        <dbReference type="ARBA" id="ARBA00035243"/>
    </source>
</evidence>
<dbReference type="InterPro" id="IPR019927">
    <property type="entry name" value="Ribosomal_uL3_bac/org-type"/>
</dbReference>
<gene>
    <name evidence="8" type="primary">rplC</name>
    <name evidence="11" type="ORF">GV64_23080</name>
</gene>
<evidence type="ECO:0000256" key="1">
    <source>
        <dbReference type="ARBA" id="ARBA00006540"/>
    </source>
</evidence>
<keyword evidence="2 8" id="KW-0488">Methylation</keyword>
<dbReference type="PANTHER" id="PTHR11229">
    <property type="entry name" value="50S RIBOSOMAL PROTEIN L3"/>
    <property type="match status" value="1"/>
</dbReference>
<evidence type="ECO:0000256" key="5">
    <source>
        <dbReference type="ARBA" id="ARBA00022980"/>
    </source>
</evidence>
<evidence type="ECO:0000313" key="11">
    <source>
        <dbReference type="EMBL" id="KEI73214.1"/>
    </source>
</evidence>
<dbReference type="FunFam" id="2.40.30.10:FF:000004">
    <property type="entry name" value="50S ribosomal protein L3"/>
    <property type="match status" value="1"/>
</dbReference>
<dbReference type="FunFam" id="3.30.160.810:FF:000001">
    <property type="entry name" value="50S ribosomal protein L3"/>
    <property type="match status" value="1"/>
</dbReference>
<dbReference type="AlphaFoldDB" id="A0A081KGD8"/>
<evidence type="ECO:0000256" key="9">
    <source>
        <dbReference type="RuleBase" id="RU003905"/>
    </source>
</evidence>
<dbReference type="RefSeq" id="WP_033402997.1">
    <property type="nucleotide sequence ID" value="NZ_JOJP01000001.1"/>
</dbReference>
<dbReference type="Gene3D" id="3.30.160.810">
    <property type="match status" value="1"/>
</dbReference>
<keyword evidence="5 8" id="KW-0689">Ribosomal protein</keyword>
<reference evidence="11 12" key="1">
    <citation type="submission" date="2014-06" db="EMBL/GenBank/DDBJ databases">
        <title>Whole Genome Sequences of Three Symbiotic Endozoicomonas Bacteria.</title>
        <authorList>
            <person name="Neave M.J."/>
            <person name="Apprill A."/>
            <person name="Voolstra C.R."/>
        </authorList>
    </citation>
    <scope>NUCLEOTIDE SEQUENCE [LARGE SCALE GENOMIC DNA]</scope>
    <source>
        <strain evidence="11 12">DSM 22380</strain>
    </source>
</reference>
<keyword evidence="3 8" id="KW-0699">rRNA-binding</keyword>
<comment type="similarity">
    <text evidence="1 8 9">Belongs to the universal ribosomal protein uL3 family.</text>
</comment>
<evidence type="ECO:0000313" key="12">
    <source>
        <dbReference type="Proteomes" id="UP000027997"/>
    </source>
</evidence>
<accession>A0A081KGD8</accession>
<keyword evidence="6 8" id="KW-0687">Ribonucleoprotein</keyword>
<sequence length="215" mass="22782">MTKTKIGLVGKKRGMTRVFTEDGASIPVTVIEVDPNRVTQVKSLETDGYAAIQVTSGSKKSSRLSKPAAGHFAKAGVEAGSGLWEFRIDADAEYKAGDVIGVDLFEQGQMVDVTGQSKGKGFQGVIKRYNFRMQDATHGNSLSHRAPGSIGQCQTPGRVFKGKKMAGHMGAEKVTVQSLEIVRVDGERNLLLIKGAVPGATGADVVVRPAVKARA</sequence>
<dbReference type="InterPro" id="IPR019926">
    <property type="entry name" value="Ribosomal_uL3_CS"/>
</dbReference>
<dbReference type="Proteomes" id="UP000027997">
    <property type="component" value="Unassembled WGS sequence"/>
</dbReference>
<dbReference type="eggNOG" id="COG0087">
    <property type="taxonomic scope" value="Bacteria"/>
</dbReference>
<comment type="PTM">
    <text evidence="8">Methylated by PrmB.</text>
</comment>
<dbReference type="GO" id="GO:0006412">
    <property type="term" value="P:translation"/>
    <property type="evidence" value="ECO:0007669"/>
    <property type="project" value="UniProtKB-UniRule"/>
</dbReference>
<dbReference type="InterPro" id="IPR000597">
    <property type="entry name" value="Ribosomal_uL3"/>
</dbReference>
<dbReference type="STRING" id="305900.GV64_23080"/>
<evidence type="ECO:0000256" key="10">
    <source>
        <dbReference type="RuleBase" id="RU003906"/>
    </source>
</evidence>
<dbReference type="SUPFAM" id="SSF50447">
    <property type="entry name" value="Translation proteins"/>
    <property type="match status" value="1"/>
</dbReference>
<dbReference type="GO" id="GO:0022625">
    <property type="term" value="C:cytosolic large ribosomal subunit"/>
    <property type="evidence" value="ECO:0007669"/>
    <property type="project" value="TreeGrafter"/>
</dbReference>
<comment type="caution">
    <text evidence="11">The sequence shown here is derived from an EMBL/GenBank/DDBJ whole genome shotgun (WGS) entry which is preliminary data.</text>
</comment>
<dbReference type="GO" id="GO:0003735">
    <property type="term" value="F:structural constituent of ribosome"/>
    <property type="evidence" value="ECO:0007669"/>
    <property type="project" value="UniProtKB-UniRule"/>
</dbReference>
<evidence type="ECO:0000256" key="2">
    <source>
        <dbReference type="ARBA" id="ARBA00022481"/>
    </source>
</evidence>
<organism evidence="11 12">
    <name type="scientific">Endozoicomonas elysicola</name>
    <dbReference type="NCBI Taxonomy" id="305900"/>
    <lineage>
        <taxon>Bacteria</taxon>
        <taxon>Pseudomonadati</taxon>
        <taxon>Pseudomonadota</taxon>
        <taxon>Gammaproteobacteria</taxon>
        <taxon>Oceanospirillales</taxon>
        <taxon>Endozoicomonadaceae</taxon>
        <taxon>Endozoicomonas</taxon>
    </lineage>
</organism>
<feature type="modified residue" description="N5-methylglutamine" evidence="8">
    <location>
        <position position="154"/>
    </location>
</feature>
<dbReference type="PROSITE" id="PS00474">
    <property type="entry name" value="RIBOSOMAL_L3"/>
    <property type="match status" value="1"/>
</dbReference>
<dbReference type="NCBIfam" id="TIGR03625">
    <property type="entry name" value="L3_bact"/>
    <property type="match status" value="1"/>
</dbReference>
<keyword evidence="4 8" id="KW-0694">RNA-binding</keyword>
<dbReference type="InterPro" id="IPR009000">
    <property type="entry name" value="Transl_B-barrel_sf"/>
</dbReference>
<evidence type="ECO:0000256" key="6">
    <source>
        <dbReference type="ARBA" id="ARBA00023274"/>
    </source>
</evidence>
<evidence type="ECO:0000256" key="4">
    <source>
        <dbReference type="ARBA" id="ARBA00022884"/>
    </source>
</evidence>